<feature type="transmembrane region" description="Helical" evidence="5">
    <location>
        <begin position="269"/>
        <end position="293"/>
    </location>
</feature>
<dbReference type="WBParaSite" id="Pan_g1613.t1">
    <property type="protein sequence ID" value="Pan_g1613.t1"/>
    <property type="gene ID" value="Pan_g1613"/>
</dbReference>
<reference evidence="7" key="2">
    <citation type="submission" date="2020-10" db="UniProtKB">
        <authorList>
            <consortium name="WormBaseParasite"/>
        </authorList>
    </citation>
    <scope>IDENTIFICATION</scope>
</reference>
<dbReference type="PANTHER" id="PTHR46561:SF11">
    <property type="entry name" value="SERPENTINE RECEPTOR CLASS ALPHA_BETA-14"/>
    <property type="match status" value="1"/>
</dbReference>
<name>A0A7E4V3R8_PANRE</name>
<dbReference type="InterPro" id="IPR053286">
    <property type="entry name" value="Nematode_rcpt-like_srab"/>
</dbReference>
<dbReference type="Proteomes" id="UP000492821">
    <property type="component" value="Unassembled WGS sequence"/>
</dbReference>
<keyword evidence="4 5" id="KW-0472">Membrane</keyword>
<dbReference type="AlphaFoldDB" id="A0A7E4V3R8"/>
<sequence>MPTLAENCAIAGQLSVSLEFFIVLVVRISVSSFGMGLLLMTVWKYGLYSNFNLQARILFVTNNIVLLLYCFALTTCNFIDFLRFFAFRHKNPCDYLIYGFLSFLNRAFPNFLEYTLTFGLFTTVIERVVATVAWKTYEAGNGARLAIAFVFLQFIGATCIMLTLAEGFDFTEILVSSTVVSVRCITRFKFIKVIQSLMLTVSLVILMCIYKVNAGRYWMYQKGLNCRYQVRENLRAFYSILPLLASFGIFQLITSIIQFLNGNVQTAEVIIWIEKGSLAPFMFVTIPVTLYTFRVKGLFRKATIRPHVPDVEIYAINEKMMFAGPKEIVCFKMHGCRSHIKVKLNQSF</sequence>
<keyword evidence="6" id="KW-1185">Reference proteome</keyword>
<reference evidence="6" key="1">
    <citation type="journal article" date="2013" name="Genetics">
        <title>The draft genome and transcriptome of Panagrellus redivivus are shaped by the harsh demands of a free-living lifestyle.</title>
        <authorList>
            <person name="Srinivasan J."/>
            <person name="Dillman A.R."/>
            <person name="Macchietto M.G."/>
            <person name="Heikkinen L."/>
            <person name="Lakso M."/>
            <person name="Fracchia K.M."/>
            <person name="Antoshechkin I."/>
            <person name="Mortazavi A."/>
            <person name="Wong G."/>
            <person name="Sternberg P.W."/>
        </authorList>
    </citation>
    <scope>NUCLEOTIDE SEQUENCE [LARGE SCALE GENOMIC DNA]</scope>
    <source>
        <strain evidence="6">MT8872</strain>
    </source>
</reference>
<accession>A0A7E4V3R8</accession>
<organism evidence="6 7">
    <name type="scientific">Panagrellus redivivus</name>
    <name type="common">Microworm</name>
    <dbReference type="NCBI Taxonomy" id="6233"/>
    <lineage>
        <taxon>Eukaryota</taxon>
        <taxon>Metazoa</taxon>
        <taxon>Ecdysozoa</taxon>
        <taxon>Nematoda</taxon>
        <taxon>Chromadorea</taxon>
        <taxon>Rhabditida</taxon>
        <taxon>Tylenchina</taxon>
        <taxon>Panagrolaimomorpha</taxon>
        <taxon>Panagrolaimoidea</taxon>
        <taxon>Panagrolaimidae</taxon>
        <taxon>Panagrellus</taxon>
    </lineage>
</organism>
<dbReference type="PANTHER" id="PTHR46561">
    <property type="entry name" value="SERPENTINE RECEPTOR, CLASS AB (CLASS A-LIKE)-RELATED"/>
    <property type="match status" value="1"/>
</dbReference>
<proteinExistence type="predicted"/>
<feature type="transmembrane region" description="Helical" evidence="5">
    <location>
        <begin position="145"/>
        <end position="165"/>
    </location>
</feature>
<feature type="transmembrane region" description="Helical" evidence="5">
    <location>
        <begin position="234"/>
        <end position="257"/>
    </location>
</feature>
<feature type="transmembrane region" description="Helical" evidence="5">
    <location>
        <begin position="20"/>
        <end position="43"/>
    </location>
</feature>
<feature type="transmembrane region" description="Helical" evidence="5">
    <location>
        <begin position="193"/>
        <end position="213"/>
    </location>
</feature>
<evidence type="ECO:0000256" key="5">
    <source>
        <dbReference type="SAM" id="Phobius"/>
    </source>
</evidence>
<keyword evidence="3 5" id="KW-1133">Transmembrane helix</keyword>
<dbReference type="Pfam" id="PF10292">
    <property type="entry name" value="7TM_GPCR_Srab"/>
    <property type="match status" value="1"/>
</dbReference>
<evidence type="ECO:0000256" key="3">
    <source>
        <dbReference type="ARBA" id="ARBA00022989"/>
    </source>
</evidence>
<keyword evidence="2 5" id="KW-0812">Transmembrane</keyword>
<evidence type="ECO:0000256" key="4">
    <source>
        <dbReference type="ARBA" id="ARBA00023136"/>
    </source>
</evidence>
<protein>
    <submittedName>
        <fullName evidence="7">Serpentine receptor class gamma</fullName>
    </submittedName>
</protein>
<evidence type="ECO:0000256" key="2">
    <source>
        <dbReference type="ARBA" id="ARBA00022692"/>
    </source>
</evidence>
<feature type="transmembrane region" description="Helical" evidence="5">
    <location>
        <begin position="64"/>
        <end position="86"/>
    </location>
</feature>
<comment type="subcellular location">
    <subcellularLocation>
        <location evidence="1">Membrane</location>
        <topology evidence="1">Multi-pass membrane protein</topology>
    </subcellularLocation>
</comment>
<dbReference type="GO" id="GO:0016020">
    <property type="term" value="C:membrane"/>
    <property type="evidence" value="ECO:0007669"/>
    <property type="project" value="UniProtKB-SubCell"/>
</dbReference>
<evidence type="ECO:0000256" key="1">
    <source>
        <dbReference type="ARBA" id="ARBA00004141"/>
    </source>
</evidence>
<evidence type="ECO:0000313" key="6">
    <source>
        <dbReference type="Proteomes" id="UP000492821"/>
    </source>
</evidence>
<evidence type="ECO:0000313" key="7">
    <source>
        <dbReference type="WBParaSite" id="Pan_g1613.t1"/>
    </source>
</evidence>
<dbReference type="InterPro" id="IPR019408">
    <property type="entry name" value="7TM_GPCR_serpentine_rcpt_Srab"/>
</dbReference>